<dbReference type="Pfam" id="PF18998">
    <property type="entry name" value="Flg_new_2"/>
    <property type="match status" value="1"/>
</dbReference>
<feature type="transmembrane region" description="Helical" evidence="6">
    <location>
        <begin position="1572"/>
        <end position="1592"/>
    </location>
</feature>
<evidence type="ECO:0000313" key="8">
    <source>
        <dbReference type="EMBL" id="MBY0754499.1"/>
    </source>
</evidence>
<feature type="coiled-coil region" evidence="4">
    <location>
        <begin position="1452"/>
        <end position="1493"/>
    </location>
</feature>
<keyword evidence="6" id="KW-1133">Transmembrane helix</keyword>
<dbReference type="PRINTS" id="PR00738">
    <property type="entry name" value="GLHYDRLASE20"/>
</dbReference>
<keyword evidence="9" id="KW-1185">Reference proteome</keyword>
<dbReference type="InterPro" id="IPR025705">
    <property type="entry name" value="Beta_hexosaminidase_sua/sub"/>
</dbReference>
<dbReference type="Gene3D" id="1.20.1270.70">
    <property type="entry name" value="Designed single chain three-helix bundle"/>
    <property type="match status" value="1"/>
</dbReference>
<feature type="domain" description="F5/8 type C" evidence="7">
    <location>
        <begin position="21"/>
        <end position="170"/>
    </location>
</feature>
<evidence type="ECO:0000256" key="1">
    <source>
        <dbReference type="ARBA" id="ARBA00006285"/>
    </source>
</evidence>
<dbReference type="Gene3D" id="3.20.20.80">
    <property type="entry name" value="Glycosidases"/>
    <property type="match status" value="1"/>
</dbReference>
<dbReference type="Pfam" id="PF00754">
    <property type="entry name" value="F5_F8_type_C"/>
    <property type="match status" value="3"/>
</dbReference>
<feature type="compositionally biased region" description="Low complexity" evidence="5">
    <location>
        <begin position="1547"/>
        <end position="1561"/>
    </location>
</feature>
<evidence type="ECO:0000256" key="2">
    <source>
        <dbReference type="ARBA" id="ARBA00022801"/>
    </source>
</evidence>
<dbReference type="PANTHER" id="PTHR43678">
    <property type="entry name" value="PUTATIVE (AFU_ORTHOLOGUE AFUA_2G00640)-RELATED"/>
    <property type="match status" value="1"/>
</dbReference>
<sequence length="1597" mass="178947">MKRKRLISIVLTAIIAANFITVKPKTVQATEKLNLALNKQVTASSYEVEKTSPEKAIDGDIVTRWGTSKDKAAGEWIEVNLEESKEIKQINICFERSDAEQNILGYKVEIENNEKYTEVYRKSERAKQNEKIVFDEMKTASKVKITILDADGGNINWKNVGINEVEIYSDTVKEIESREDINHVRSASMRASSVEENLDRLNATNANDGSKDTRWASNYENPSTQWLKAEFPELTKVEQININFLNRDVSPGDSNVEQFSIKYTDEDGVEKYIKKDFINTSLGSGKGWNTDVSILLDDAIVAKDITVCEFVANSSNYNNVSITELEAYSNEQSEIVSLDSIVAGIVGQTLGQDVEKLPMPSMPEGYTIKLNGADFEQIIGDDGTIVRPLTDKSVKVSFEVTEEKTQETKKTGDLEFIVKGKNTQIASMNKKPVVIPEIAEWYSDSTNTIDINSIDTVVYNDNSLVGIVDEFISDYENFTGIKLSKVKGSARANAYNFIKEIPDSLLGDEGYIMDIQADRIIVKSQSSIGNMYGMQTILQMYKQNESSFNVGIMRDYPRFETRGFLFDVARKPVSMEMIQDVSRTMRYYKMNDLQVHLSDNYIFLEQYGKLENENEAFKAYEAFRLESGLTNDKGESPTATDYSISKEEFNNFITSERNLGMKIVPEIDVPAHATSFTKIWPEIMVANKVSMLNGNRPLVDHIDVSKKEAMDKIKEIFDDYTKGNNPTFDSQTTVHIGADEFLANYTAYRNFLNDLVPYVKETNTVRMWGGLTWIDDKKTQIEKEAIENVEMNLWSSDWADGLQMYDMGYKLINTIDDFGYMVPNGNKERANAYGDLLNINRIFNEFEANRVKTKSGYKYVPSGDKQVLGAAFALWNDNIDKQSVGLSESDLYWRFFDAMPFYAEKTWAATGKEKGSATALSSLANDKGNGPNVNPYYQEEKEGEVYQSYDFENGLEDTSANNRDLVEGTAKVESGALVLDSKGSYVTSPIDKLGNGNQLSFDITLKNASKPGDIIFEADAAYGTHDIRVMENGKLGFTRELHNYYFDYELPVGKTVNVKIVTEQQKTKLYVDDEFVCDANGKYIHNDIVKKENISNATFALPLERIGSKGEAIEAVIDNVNVSEAGGVEDIYHKENWSGKTNTETIYDDTEGKLEYAFDNKSNTIWHSNWQGAADKLNGTNSFYAEIDFGKAYKINQFSFTPRLGNASGYITKADLYIKNKESDEWITITENKTFEANSSQKTFAFDEQEVQYIKFVAKESNDGWVAVSEFDIANKPEQTFTVHVDSTEGGTVSGGKEAKQGEEVTVTATPDNGYTFDGWYRSTGDIVSENYEYKFNVDGNISLKAHFTKEESKVDKEELENLYNANKDRLEEKYTPDSWKIFKTALDNAKIVLDNKDATQEQVNETISNLNDAISKLVDTPEISEVDKSKLKEIIDKAEAIDASKYTKESIDALNEKLKEVKSILIKEEASQEEVDEAVKELQVALDSLELVQDDNNNNGNDDSGNNADPTPDPEKPVDPEEPGDGDNVDKPSGDDNGNDVDKPSNSKPNNQNKPGNNQGANDNIPATGGAVQTGILLAGMISALGGLTMLKRKEK</sequence>
<dbReference type="InterPro" id="IPR017853">
    <property type="entry name" value="GH"/>
</dbReference>
<comment type="caution">
    <text evidence="8">The sequence shown here is derived from an EMBL/GenBank/DDBJ whole genome shotgun (WGS) entry which is preliminary data.</text>
</comment>
<dbReference type="InterPro" id="IPR029018">
    <property type="entry name" value="Hex-like_dom2"/>
</dbReference>
<evidence type="ECO:0000256" key="4">
    <source>
        <dbReference type="SAM" id="Coils"/>
    </source>
</evidence>
<keyword evidence="6" id="KW-0472">Membrane</keyword>
<comment type="similarity">
    <text evidence="1">Belongs to the glycosyl hydrolase 20 family.</text>
</comment>
<dbReference type="PANTHER" id="PTHR43678:SF1">
    <property type="entry name" value="BETA-N-ACETYLHEXOSAMINIDASE"/>
    <property type="match status" value="1"/>
</dbReference>
<name>A0ABS7KUK8_CLOSR</name>
<dbReference type="SUPFAM" id="SSF55545">
    <property type="entry name" value="beta-N-acetylhexosaminidase-like domain"/>
    <property type="match status" value="1"/>
</dbReference>
<evidence type="ECO:0000256" key="6">
    <source>
        <dbReference type="SAM" id="Phobius"/>
    </source>
</evidence>
<dbReference type="InterPro" id="IPR015883">
    <property type="entry name" value="Glyco_hydro_20_cat"/>
</dbReference>
<dbReference type="InterPro" id="IPR008979">
    <property type="entry name" value="Galactose-bd-like_sf"/>
</dbReference>
<dbReference type="Proteomes" id="UP001299068">
    <property type="component" value="Unassembled WGS sequence"/>
</dbReference>
<dbReference type="InterPro" id="IPR000421">
    <property type="entry name" value="FA58C"/>
</dbReference>
<keyword evidence="6" id="KW-0812">Transmembrane</keyword>
<accession>A0ABS7KUK8</accession>
<dbReference type="CDD" id="cd06564">
    <property type="entry name" value="GH20_DspB_LnbB-like"/>
    <property type="match status" value="1"/>
</dbReference>
<proteinExistence type="inferred from homology"/>
<dbReference type="PROSITE" id="PS50022">
    <property type="entry name" value="FA58C_3"/>
    <property type="match status" value="3"/>
</dbReference>
<feature type="region of interest" description="Disordered" evidence="5">
    <location>
        <begin position="1494"/>
        <end position="1570"/>
    </location>
</feature>
<feature type="compositionally biased region" description="Low complexity" evidence="5">
    <location>
        <begin position="1495"/>
        <end position="1511"/>
    </location>
</feature>
<feature type="domain" description="F5/8 type C" evidence="7">
    <location>
        <begin position="1120"/>
        <end position="1276"/>
    </location>
</feature>
<evidence type="ECO:0000256" key="3">
    <source>
        <dbReference type="ARBA" id="ARBA00023295"/>
    </source>
</evidence>
<reference evidence="8 9" key="1">
    <citation type="journal article" date="2021" name="Cell Host Microbe">
        <title>in vivo commensal control of Clostridioides difficile virulence.</title>
        <authorList>
            <person name="Girinathan B.P."/>
            <person name="Dibenedetto N."/>
            <person name="Worley J.N."/>
            <person name="Peltier J."/>
            <person name="Arrieta-Ortiz M.L."/>
            <person name="Rupa Christinal Immanuel S."/>
            <person name="Lavin R."/>
            <person name="Delaney M.L."/>
            <person name="Cummins C."/>
            <person name="Hoffmann M."/>
            <person name="Luo Y."/>
            <person name="Gonzalez-Escalona N."/>
            <person name="Allard M."/>
            <person name="Onderdonk A.B."/>
            <person name="Gerber G.K."/>
            <person name="Sonenshein A.L."/>
            <person name="Baliga N."/>
            <person name="Dupuy B."/>
            <person name="Bry L."/>
        </authorList>
    </citation>
    <scope>NUCLEOTIDE SEQUENCE [LARGE SCALE GENOMIC DNA]</scope>
    <source>
        <strain evidence="8 9">DSM 599</strain>
    </source>
</reference>
<feature type="domain" description="F5/8 type C" evidence="7">
    <location>
        <begin position="172"/>
        <end position="330"/>
    </location>
</feature>
<dbReference type="RefSeq" id="WP_221859149.1">
    <property type="nucleotide sequence ID" value="NZ_JAIKTU010000002.1"/>
</dbReference>
<dbReference type="Pfam" id="PF02838">
    <property type="entry name" value="Glyco_hydro_20b"/>
    <property type="match status" value="1"/>
</dbReference>
<evidence type="ECO:0000313" key="9">
    <source>
        <dbReference type="Proteomes" id="UP001299068"/>
    </source>
</evidence>
<keyword evidence="2" id="KW-0378">Hydrolase</keyword>
<dbReference type="InterPro" id="IPR015882">
    <property type="entry name" value="HEX_bac_N"/>
</dbReference>
<organism evidence="8 9">
    <name type="scientific">Clostridium sardiniense</name>
    <name type="common">Clostridium absonum</name>
    <dbReference type="NCBI Taxonomy" id="29369"/>
    <lineage>
        <taxon>Bacteria</taxon>
        <taxon>Bacillati</taxon>
        <taxon>Bacillota</taxon>
        <taxon>Clostridia</taxon>
        <taxon>Eubacteriales</taxon>
        <taxon>Clostridiaceae</taxon>
        <taxon>Clostridium</taxon>
    </lineage>
</organism>
<dbReference type="InterPro" id="IPR044060">
    <property type="entry name" value="Bacterial_rp_domain"/>
</dbReference>
<dbReference type="InterPro" id="IPR052764">
    <property type="entry name" value="GH20_Enzymes"/>
</dbReference>
<keyword evidence="4" id="KW-0175">Coiled coil</keyword>
<gene>
    <name evidence="8" type="ORF">K5V21_03415</name>
</gene>
<dbReference type="InterPro" id="IPR042229">
    <property type="entry name" value="Listeria/Bacterioides_rpt_sf"/>
</dbReference>
<keyword evidence="3" id="KW-0326">Glycosidase</keyword>
<dbReference type="SUPFAM" id="SSF49785">
    <property type="entry name" value="Galactose-binding domain-like"/>
    <property type="match status" value="3"/>
</dbReference>
<dbReference type="Gene3D" id="2.60.120.260">
    <property type="entry name" value="Galactose-binding domain-like"/>
    <property type="match status" value="3"/>
</dbReference>
<dbReference type="Pfam" id="PF07554">
    <property type="entry name" value="FIVAR"/>
    <property type="match status" value="2"/>
</dbReference>
<dbReference type="EMBL" id="JAIKTU010000002">
    <property type="protein sequence ID" value="MBY0754499.1"/>
    <property type="molecule type" value="Genomic_DNA"/>
</dbReference>
<protein>
    <submittedName>
        <fullName evidence="8">Discoidin domain-containing protein</fullName>
    </submittedName>
</protein>
<evidence type="ECO:0000259" key="7">
    <source>
        <dbReference type="PROSITE" id="PS50022"/>
    </source>
</evidence>
<dbReference type="Gene3D" id="1.20.1270.90">
    <property type="entry name" value="AF1782-like"/>
    <property type="match status" value="1"/>
</dbReference>
<evidence type="ECO:0000256" key="5">
    <source>
        <dbReference type="SAM" id="MobiDB-lite"/>
    </source>
</evidence>
<dbReference type="Pfam" id="PF00728">
    <property type="entry name" value="Glyco_hydro_20"/>
    <property type="match status" value="1"/>
</dbReference>
<feature type="compositionally biased region" description="Basic and acidic residues" evidence="5">
    <location>
        <begin position="1529"/>
        <end position="1546"/>
    </location>
</feature>
<dbReference type="Gene3D" id="2.60.40.4270">
    <property type="entry name" value="Listeria-Bacteroides repeat domain"/>
    <property type="match status" value="1"/>
</dbReference>
<dbReference type="Gene3D" id="3.30.379.10">
    <property type="entry name" value="Chitobiase/beta-hexosaminidase domain 2-like"/>
    <property type="match status" value="1"/>
</dbReference>
<dbReference type="SUPFAM" id="SSF51445">
    <property type="entry name" value="(Trans)glycosidases"/>
    <property type="match status" value="1"/>
</dbReference>